<accession>A0A2P5BJ59</accession>
<dbReference type="InterPro" id="IPR051343">
    <property type="entry name" value="G-type_lectin_kinases/EP1-like"/>
</dbReference>
<dbReference type="GO" id="GO:0005524">
    <property type="term" value="F:ATP binding"/>
    <property type="evidence" value="ECO:0007669"/>
    <property type="project" value="UniProtKB-UniRule"/>
</dbReference>
<name>A0A2P5BJ59_PARAD</name>
<evidence type="ECO:0000256" key="11">
    <source>
        <dbReference type="ARBA" id="ARBA00022989"/>
    </source>
</evidence>
<evidence type="ECO:0000256" key="6">
    <source>
        <dbReference type="ARBA" id="ARBA00022692"/>
    </source>
</evidence>
<evidence type="ECO:0000256" key="13">
    <source>
        <dbReference type="ARBA" id="ARBA00023157"/>
    </source>
</evidence>
<dbReference type="Proteomes" id="UP000237105">
    <property type="component" value="Unassembled WGS sequence"/>
</dbReference>
<comment type="subcellular location">
    <subcellularLocation>
        <location evidence="1">Membrane</location>
        <topology evidence="1">Single-pass type I membrane protein</topology>
    </subcellularLocation>
</comment>
<keyword evidence="13" id="KW-1015">Disulfide bond</keyword>
<sequence length="364" mass="40699">MVVSAGIGVCGYNSICSLKADKRPKCECIEGYSLIDPNDIYGSCKPDFIQGCKEDELSSGKDLYDVVELRDAGWPTSDYMRLTASTRETCRESCLKDCLCVVAVLRGGTCWKKKLPLSNGRVDSNRPSVAFIKIRKDNSTTLSQCPVSKVIKKNQNGLIRVTSGLLAASVCINFMLFGASCMGFFFIYKWKPDRSSSPQEIPESNLRCFTYRELEEATDGFKEELGRGAFGIVYKGHLEETNANAAVAVKKLSSMLEDGEREFKAELKSIGHTHHKNLVRLLGYCDDGQNRLLVYEEGSLDVLVDYEAETLDDKERLEIYVMVSMWCIQENPSLRPNMRKVAQMLEGVVEVDDPPCPSPFYTTI</sequence>
<evidence type="ECO:0000256" key="3">
    <source>
        <dbReference type="ARBA" id="ARBA00022527"/>
    </source>
</evidence>
<evidence type="ECO:0000259" key="20">
    <source>
        <dbReference type="PROSITE" id="PS50011"/>
    </source>
</evidence>
<protein>
    <recommendedName>
        <fullName evidence="2">non-specific serine/threonine protein kinase</fullName>
        <ecNumber evidence="2">2.7.11.1</ecNumber>
    </recommendedName>
</protein>
<dbReference type="InterPro" id="IPR001245">
    <property type="entry name" value="Ser-Thr/Tyr_kinase_cat_dom"/>
</dbReference>
<keyword evidence="15" id="KW-0325">Glycoprotein</keyword>
<dbReference type="PROSITE" id="PS00107">
    <property type="entry name" value="PROTEIN_KINASE_ATP"/>
    <property type="match status" value="1"/>
</dbReference>
<evidence type="ECO:0000256" key="4">
    <source>
        <dbReference type="ARBA" id="ARBA00022536"/>
    </source>
</evidence>
<evidence type="ECO:0000256" key="2">
    <source>
        <dbReference type="ARBA" id="ARBA00012513"/>
    </source>
</evidence>
<feature type="transmembrane region" description="Helical" evidence="19">
    <location>
        <begin position="165"/>
        <end position="188"/>
    </location>
</feature>
<evidence type="ECO:0000256" key="14">
    <source>
        <dbReference type="ARBA" id="ARBA00023170"/>
    </source>
</evidence>
<dbReference type="InterPro" id="IPR020635">
    <property type="entry name" value="Tyr_kinase_cat_dom"/>
</dbReference>
<keyword evidence="12 19" id="KW-0472">Membrane</keyword>
<evidence type="ECO:0000256" key="19">
    <source>
        <dbReference type="SAM" id="Phobius"/>
    </source>
</evidence>
<evidence type="ECO:0000313" key="21">
    <source>
        <dbReference type="EMBL" id="PON48834.1"/>
    </source>
</evidence>
<evidence type="ECO:0000256" key="16">
    <source>
        <dbReference type="ARBA" id="ARBA00047899"/>
    </source>
</evidence>
<dbReference type="SMART" id="SM00219">
    <property type="entry name" value="TyrKc"/>
    <property type="match status" value="1"/>
</dbReference>
<keyword evidence="10 18" id="KW-0067">ATP-binding</keyword>
<organism evidence="21 22">
    <name type="scientific">Parasponia andersonii</name>
    <name type="common">Sponia andersonii</name>
    <dbReference type="NCBI Taxonomy" id="3476"/>
    <lineage>
        <taxon>Eukaryota</taxon>
        <taxon>Viridiplantae</taxon>
        <taxon>Streptophyta</taxon>
        <taxon>Embryophyta</taxon>
        <taxon>Tracheophyta</taxon>
        <taxon>Spermatophyta</taxon>
        <taxon>Magnoliopsida</taxon>
        <taxon>eudicotyledons</taxon>
        <taxon>Gunneridae</taxon>
        <taxon>Pentapetalae</taxon>
        <taxon>rosids</taxon>
        <taxon>fabids</taxon>
        <taxon>Rosales</taxon>
        <taxon>Cannabaceae</taxon>
        <taxon>Parasponia</taxon>
    </lineage>
</organism>
<dbReference type="PANTHER" id="PTHR47976">
    <property type="entry name" value="G-TYPE LECTIN S-RECEPTOR-LIKE SERINE/THREONINE-PROTEIN KINASE SD2-5"/>
    <property type="match status" value="1"/>
</dbReference>
<comment type="caution">
    <text evidence="21">The sequence shown here is derived from an EMBL/GenBank/DDBJ whole genome shotgun (WGS) entry which is preliminary data.</text>
</comment>
<evidence type="ECO:0000256" key="5">
    <source>
        <dbReference type="ARBA" id="ARBA00022679"/>
    </source>
</evidence>
<keyword evidence="22" id="KW-1185">Reference proteome</keyword>
<evidence type="ECO:0000256" key="1">
    <source>
        <dbReference type="ARBA" id="ARBA00004479"/>
    </source>
</evidence>
<dbReference type="InterPro" id="IPR011009">
    <property type="entry name" value="Kinase-like_dom_sf"/>
</dbReference>
<feature type="domain" description="Protein kinase" evidence="20">
    <location>
        <begin position="219"/>
        <end position="364"/>
    </location>
</feature>
<dbReference type="GO" id="GO:0004674">
    <property type="term" value="F:protein serine/threonine kinase activity"/>
    <property type="evidence" value="ECO:0007669"/>
    <property type="project" value="UniProtKB-KW"/>
</dbReference>
<dbReference type="InterPro" id="IPR017441">
    <property type="entry name" value="Protein_kinase_ATP_BS"/>
</dbReference>
<keyword evidence="3" id="KW-0723">Serine/threonine-protein kinase</keyword>
<evidence type="ECO:0000256" key="9">
    <source>
        <dbReference type="ARBA" id="ARBA00022777"/>
    </source>
</evidence>
<keyword evidence="14" id="KW-0675">Receptor</keyword>
<keyword evidence="7" id="KW-0732">Signal</keyword>
<dbReference type="FunFam" id="3.30.200.20:FF:000059">
    <property type="entry name" value="S-receptor-like serine/threonine-protein kinase"/>
    <property type="match status" value="1"/>
</dbReference>
<dbReference type="OrthoDB" id="5857966at2759"/>
<evidence type="ECO:0000256" key="8">
    <source>
        <dbReference type="ARBA" id="ARBA00022741"/>
    </source>
</evidence>
<dbReference type="Pfam" id="PF07714">
    <property type="entry name" value="PK_Tyr_Ser-Thr"/>
    <property type="match status" value="1"/>
</dbReference>
<evidence type="ECO:0000256" key="12">
    <source>
        <dbReference type="ARBA" id="ARBA00023136"/>
    </source>
</evidence>
<evidence type="ECO:0000256" key="18">
    <source>
        <dbReference type="PROSITE-ProRule" id="PRU10141"/>
    </source>
</evidence>
<gene>
    <name evidence="21" type="ORF">PanWU01x14_235370</name>
</gene>
<evidence type="ECO:0000256" key="10">
    <source>
        <dbReference type="ARBA" id="ARBA00022840"/>
    </source>
</evidence>
<comment type="catalytic activity">
    <reaction evidence="17">
        <text>L-seryl-[protein] + ATP = O-phospho-L-seryl-[protein] + ADP + H(+)</text>
        <dbReference type="Rhea" id="RHEA:17989"/>
        <dbReference type="Rhea" id="RHEA-COMP:9863"/>
        <dbReference type="Rhea" id="RHEA-COMP:11604"/>
        <dbReference type="ChEBI" id="CHEBI:15378"/>
        <dbReference type="ChEBI" id="CHEBI:29999"/>
        <dbReference type="ChEBI" id="CHEBI:30616"/>
        <dbReference type="ChEBI" id="CHEBI:83421"/>
        <dbReference type="ChEBI" id="CHEBI:456216"/>
        <dbReference type="EC" id="2.7.11.1"/>
    </reaction>
</comment>
<keyword evidence="8 18" id="KW-0547">Nucleotide-binding</keyword>
<dbReference type="SUPFAM" id="SSF56112">
    <property type="entry name" value="Protein kinase-like (PK-like)"/>
    <property type="match status" value="1"/>
</dbReference>
<evidence type="ECO:0000256" key="7">
    <source>
        <dbReference type="ARBA" id="ARBA00022729"/>
    </source>
</evidence>
<keyword evidence="11 19" id="KW-1133">Transmembrane helix</keyword>
<evidence type="ECO:0000256" key="17">
    <source>
        <dbReference type="ARBA" id="ARBA00048679"/>
    </source>
</evidence>
<dbReference type="EMBL" id="JXTB01000271">
    <property type="protein sequence ID" value="PON48834.1"/>
    <property type="molecule type" value="Genomic_DNA"/>
</dbReference>
<dbReference type="PANTHER" id="PTHR47976:SF15">
    <property type="entry name" value="G-TYPE LECTIN S-RECEPTOR-LIKE SERINE_THREONINE-PROTEIN KINASE RLK1"/>
    <property type="match status" value="1"/>
</dbReference>
<comment type="catalytic activity">
    <reaction evidence="16">
        <text>L-threonyl-[protein] + ATP = O-phospho-L-threonyl-[protein] + ADP + H(+)</text>
        <dbReference type="Rhea" id="RHEA:46608"/>
        <dbReference type="Rhea" id="RHEA-COMP:11060"/>
        <dbReference type="Rhea" id="RHEA-COMP:11605"/>
        <dbReference type="ChEBI" id="CHEBI:15378"/>
        <dbReference type="ChEBI" id="CHEBI:30013"/>
        <dbReference type="ChEBI" id="CHEBI:30616"/>
        <dbReference type="ChEBI" id="CHEBI:61977"/>
        <dbReference type="ChEBI" id="CHEBI:456216"/>
        <dbReference type="EC" id="2.7.11.1"/>
    </reaction>
</comment>
<dbReference type="GO" id="GO:0004713">
    <property type="term" value="F:protein tyrosine kinase activity"/>
    <property type="evidence" value="ECO:0007669"/>
    <property type="project" value="InterPro"/>
</dbReference>
<evidence type="ECO:0000313" key="22">
    <source>
        <dbReference type="Proteomes" id="UP000237105"/>
    </source>
</evidence>
<dbReference type="Gene3D" id="3.30.200.20">
    <property type="entry name" value="Phosphorylase Kinase, domain 1"/>
    <property type="match status" value="1"/>
</dbReference>
<dbReference type="CDD" id="cd01098">
    <property type="entry name" value="PAN_AP_plant"/>
    <property type="match status" value="1"/>
</dbReference>
<keyword evidence="6 19" id="KW-0812">Transmembrane</keyword>
<keyword evidence="9 21" id="KW-0418">Kinase</keyword>
<dbReference type="GO" id="GO:0016020">
    <property type="term" value="C:membrane"/>
    <property type="evidence" value="ECO:0007669"/>
    <property type="project" value="UniProtKB-SubCell"/>
</dbReference>
<proteinExistence type="predicted"/>
<dbReference type="PROSITE" id="PS50011">
    <property type="entry name" value="PROTEIN_KINASE_DOM"/>
    <property type="match status" value="1"/>
</dbReference>
<keyword evidence="5" id="KW-0808">Transferase</keyword>
<reference evidence="22" key="1">
    <citation type="submission" date="2016-06" db="EMBL/GenBank/DDBJ databases">
        <title>Parallel loss of symbiosis genes in relatives of nitrogen-fixing non-legume Parasponia.</title>
        <authorList>
            <person name="Van Velzen R."/>
            <person name="Holmer R."/>
            <person name="Bu F."/>
            <person name="Rutten L."/>
            <person name="Van Zeijl A."/>
            <person name="Liu W."/>
            <person name="Santuari L."/>
            <person name="Cao Q."/>
            <person name="Sharma T."/>
            <person name="Shen D."/>
            <person name="Roswanjaya Y."/>
            <person name="Wardhani T."/>
            <person name="Kalhor M.S."/>
            <person name="Jansen J."/>
            <person name="Van den Hoogen J."/>
            <person name="Gungor B."/>
            <person name="Hartog M."/>
            <person name="Hontelez J."/>
            <person name="Verver J."/>
            <person name="Yang W.-C."/>
            <person name="Schijlen E."/>
            <person name="Repin R."/>
            <person name="Schilthuizen M."/>
            <person name="Schranz E."/>
            <person name="Heidstra R."/>
            <person name="Miyata K."/>
            <person name="Fedorova E."/>
            <person name="Kohlen W."/>
            <person name="Bisseling T."/>
            <person name="Smit S."/>
            <person name="Geurts R."/>
        </authorList>
    </citation>
    <scope>NUCLEOTIDE SEQUENCE [LARGE SCALE GENOMIC DNA]</scope>
    <source>
        <strain evidence="22">cv. WU1-14</strain>
    </source>
</reference>
<dbReference type="EC" id="2.7.11.1" evidence="2"/>
<feature type="binding site" evidence="18">
    <location>
        <position position="251"/>
    </location>
    <ligand>
        <name>ATP</name>
        <dbReference type="ChEBI" id="CHEBI:30616"/>
    </ligand>
</feature>
<dbReference type="InterPro" id="IPR000719">
    <property type="entry name" value="Prot_kinase_dom"/>
</dbReference>
<dbReference type="AlphaFoldDB" id="A0A2P5BJ59"/>
<evidence type="ECO:0000256" key="15">
    <source>
        <dbReference type="ARBA" id="ARBA00023180"/>
    </source>
</evidence>
<keyword evidence="4" id="KW-0245">EGF-like domain</keyword>